<dbReference type="InterPro" id="IPR039422">
    <property type="entry name" value="MarR/SlyA-like"/>
</dbReference>
<evidence type="ECO:0000259" key="1">
    <source>
        <dbReference type="PROSITE" id="PS50995"/>
    </source>
</evidence>
<dbReference type="PANTHER" id="PTHR33164">
    <property type="entry name" value="TRANSCRIPTIONAL REGULATOR, MARR FAMILY"/>
    <property type="match status" value="1"/>
</dbReference>
<dbReference type="InterPro" id="IPR036388">
    <property type="entry name" value="WH-like_DNA-bd_sf"/>
</dbReference>
<dbReference type="Pfam" id="PF12802">
    <property type="entry name" value="MarR_2"/>
    <property type="match status" value="1"/>
</dbReference>
<dbReference type="AlphaFoldDB" id="A0AB39BLD3"/>
<organism evidence="2">
    <name type="scientific">Herbiconiux sp. A18JL235</name>
    <dbReference type="NCBI Taxonomy" id="3152363"/>
    <lineage>
        <taxon>Bacteria</taxon>
        <taxon>Bacillati</taxon>
        <taxon>Actinomycetota</taxon>
        <taxon>Actinomycetes</taxon>
        <taxon>Micrococcales</taxon>
        <taxon>Microbacteriaceae</taxon>
        <taxon>Herbiconiux</taxon>
    </lineage>
</organism>
<dbReference type="EMBL" id="CP162511">
    <property type="protein sequence ID" value="XDI06905.1"/>
    <property type="molecule type" value="Genomic_DNA"/>
</dbReference>
<dbReference type="SUPFAM" id="SSF46785">
    <property type="entry name" value="Winged helix' DNA-binding domain"/>
    <property type="match status" value="1"/>
</dbReference>
<proteinExistence type="predicted"/>
<gene>
    <name evidence="2" type="ORF">ABFY20_07315</name>
</gene>
<dbReference type="Gene3D" id="1.10.10.10">
    <property type="entry name" value="Winged helix-like DNA-binding domain superfamily/Winged helix DNA-binding domain"/>
    <property type="match status" value="1"/>
</dbReference>
<dbReference type="SMART" id="SM00347">
    <property type="entry name" value="HTH_MARR"/>
    <property type="match status" value="1"/>
</dbReference>
<protein>
    <submittedName>
        <fullName evidence="2">MarR family winged helix-turn-helix transcriptional regulator</fullName>
    </submittedName>
</protein>
<accession>A0AB39BLD3</accession>
<dbReference type="CDD" id="cd00090">
    <property type="entry name" value="HTH_ARSR"/>
    <property type="match status" value="1"/>
</dbReference>
<dbReference type="InterPro" id="IPR011991">
    <property type="entry name" value="ArsR-like_HTH"/>
</dbReference>
<dbReference type="SMART" id="SM00418">
    <property type="entry name" value="HTH_ARSR"/>
    <property type="match status" value="1"/>
</dbReference>
<dbReference type="GO" id="GO:0006950">
    <property type="term" value="P:response to stress"/>
    <property type="evidence" value="ECO:0007669"/>
    <property type="project" value="TreeGrafter"/>
</dbReference>
<dbReference type="PROSITE" id="PS50995">
    <property type="entry name" value="HTH_MARR_2"/>
    <property type="match status" value="1"/>
</dbReference>
<name>A0AB39BLD3_9MICO</name>
<dbReference type="PANTHER" id="PTHR33164:SF57">
    <property type="entry name" value="MARR-FAMILY TRANSCRIPTIONAL REGULATOR"/>
    <property type="match status" value="1"/>
</dbReference>
<dbReference type="GO" id="GO:0003700">
    <property type="term" value="F:DNA-binding transcription factor activity"/>
    <property type="evidence" value="ECO:0007669"/>
    <property type="project" value="InterPro"/>
</dbReference>
<reference evidence="2" key="1">
    <citation type="submission" date="2024-05" db="EMBL/GenBank/DDBJ databases">
        <title>Herbiconiux sp. A18JL235.</title>
        <authorList>
            <person name="Zhang G."/>
        </authorList>
    </citation>
    <scope>NUCLEOTIDE SEQUENCE</scope>
    <source>
        <strain evidence="2">A18JL235</strain>
    </source>
</reference>
<dbReference type="InterPro" id="IPR000835">
    <property type="entry name" value="HTH_MarR-typ"/>
</dbReference>
<dbReference type="RefSeq" id="WP_368499284.1">
    <property type="nucleotide sequence ID" value="NZ_CP162511.1"/>
</dbReference>
<sequence>MNSTDRSEAILAVEGEMARILRRVRMVVQHHAQLFSPELQPSGYLVLGFIVKHHPTPPGEIIAQLGIDKSALSRQLRVLKDLGFVTSEPAPADGRASLYAPTDATVERMASIRRETQSLYADVFADWSDGDVAQFVRLLGEFNDRIERR</sequence>
<dbReference type="InterPro" id="IPR001845">
    <property type="entry name" value="HTH_ArsR_DNA-bd_dom"/>
</dbReference>
<evidence type="ECO:0000313" key="2">
    <source>
        <dbReference type="EMBL" id="XDI06905.1"/>
    </source>
</evidence>
<dbReference type="InterPro" id="IPR036390">
    <property type="entry name" value="WH_DNA-bd_sf"/>
</dbReference>
<feature type="domain" description="HTH marR-type" evidence="1">
    <location>
        <begin position="14"/>
        <end position="144"/>
    </location>
</feature>